<sequence length="175" mass="18367">MQTITRVGWALALLLLSSCRSQQVAFSFRPEPTATSAVVPEPATPPHPASVTAPSTFSRSASAPPKTKSEAPAIIAKPAEKSLLATGRRLLSATPRRPQEATALVRPQAPSRHDTLHIILGALLVVGGVVAGLALGGWLGLGVGAVVVLLGYYFVVLGIGGKHAWLEIFQEFFNM</sequence>
<reference evidence="4 5" key="1">
    <citation type="submission" date="2018-12" db="EMBL/GenBank/DDBJ databases">
        <authorList>
            <person name="Feng G."/>
            <person name="Zhu H."/>
        </authorList>
    </citation>
    <scope>NUCLEOTIDE SEQUENCE [LARGE SCALE GENOMIC DNA]</scope>
    <source>
        <strain evidence="4 5">KCTC 12533</strain>
    </source>
</reference>
<dbReference type="OrthoDB" id="886107at2"/>
<keyword evidence="3" id="KW-0732">Signal</keyword>
<comment type="caution">
    <text evidence="4">The sequence shown here is derived from an EMBL/GenBank/DDBJ whole genome shotgun (WGS) entry which is preliminary data.</text>
</comment>
<keyword evidence="5" id="KW-1185">Reference proteome</keyword>
<feature type="transmembrane region" description="Helical" evidence="2">
    <location>
        <begin position="143"/>
        <end position="165"/>
    </location>
</feature>
<feature type="region of interest" description="Disordered" evidence="1">
    <location>
        <begin position="35"/>
        <end position="71"/>
    </location>
</feature>
<evidence type="ECO:0000256" key="1">
    <source>
        <dbReference type="SAM" id="MobiDB-lite"/>
    </source>
</evidence>
<feature type="signal peptide" evidence="3">
    <location>
        <begin position="1"/>
        <end position="25"/>
    </location>
</feature>
<accession>A0A428KVY6</accession>
<keyword evidence="2" id="KW-0472">Membrane</keyword>
<evidence type="ECO:0000313" key="4">
    <source>
        <dbReference type="EMBL" id="RSK50842.1"/>
    </source>
</evidence>
<dbReference type="AlphaFoldDB" id="A0A428KVY6"/>
<evidence type="ECO:0000313" key="5">
    <source>
        <dbReference type="Proteomes" id="UP000273500"/>
    </source>
</evidence>
<organism evidence="4 5">
    <name type="scientific">Hymenobacter rigui</name>
    <dbReference type="NCBI Taxonomy" id="334424"/>
    <lineage>
        <taxon>Bacteria</taxon>
        <taxon>Pseudomonadati</taxon>
        <taxon>Bacteroidota</taxon>
        <taxon>Cytophagia</taxon>
        <taxon>Cytophagales</taxon>
        <taxon>Hymenobacteraceae</taxon>
        <taxon>Hymenobacter</taxon>
    </lineage>
</organism>
<dbReference type="RefSeq" id="WP_125417321.1">
    <property type="nucleotide sequence ID" value="NZ_RWIT01000001.1"/>
</dbReference>
<gene>
    <name evidence="4" type="ORF">EI291_00540</name>
</gene>
<evidence type="ECO:0000256" key="2">
    <source>
        <dbReference type="SAM" id="Phobius"/>
    </source>
</evidence>
<feature type="compositionally biased region" description="Polar residues" evidence="1">
    <location>
        <begin position="52"/>
        <end position="61"/>
    </location>
</feature>
<evidence type="ECO:0000256" key="3">
    <source>
        <dbReference type="SAM" id="SignalP"/>
    </source>
</evidence>
<dbReference type="EMBL" id="RWIT01000001">
    <property type="protein sequence ID" value="RSK50842.1"/>
    <property type="molecule type" value="Genomic_DNA"/>
</dbReference>
<feature type="transmembrane region" description="Helical" evidence="2">
    <location>
        <begin position="116"/>
        <end position="136"/>
    </location>
</feature>
<protein>
    <submittedName>
        <fullName evidence="4">Uncharacterized protein</fullName>
    </submittedName>
</protein>
<keyword evidence="2" id="KW-0812">Transmembrane</keyword>
<keyword evidence="2" id="KW-1133">Transmembrane helix</keyword>
<name>A0A428KVY6_9BACT</name>
<dbReference type="PROSITE" id="PS51257">
    <property type="entry name" value="PROKAR_LIPOPROTEIN"/>
    <property type="match status" value="1"/>
</dbReference>
<dbReference type="Proteomes" id="UP000273500">
    <property type="component" value="Unassembled WGS sequence"/>
</dbReference>
<proteinExistence type="predicted"/>
<feature type="chain" id="PRO_5019494240" evidence="3">
    <location>
        <begin position="26"/>
        <end position="175"/>
    </location>
</feature>